<dbReference type="Proteomes" id="UP001262410">
    <property type="component" value="Unassembled WGS sequence"/>
</dbReference>
<organism evidence="1 2">
    <name type="scientific">Inquilinus ginsengisoli</name>
    <dbReference type="NCBI Taxonomy" id="363840"/>
    <lineage>
        <taxon>Bacteria</taxon>
        <taxon>Pseudomonadati</taxon>
        <taxon>Pseudomonadota</taxon>
        <taxon>Alphaproteobacteria</taxon>
        <taxon>Rhodospirillales</taxon>
        <taxon>Rhodospirillaceae</taxon>
        <taxon>Inquilinus</taxon>
    </lineage>
</organism>
<protein>
    <submittedName>
        <fullName evidence="1">Repeat protein (TIGR04076 family)</fullName>
    </submittedName>
</protein>
<dbReference type="RefSeq" id="WP_309793321.1">
    <property type="nucleotide sequence ID" value="NZ_JAVDPW010000003.1"/>
</dbReference>
<name>A0ABU1JKM7_9PROT</name>
<reference evidence="1 2" key="1">
    <citation type="submission" date="2023-07" db="EMBL/GenBank/DDBJ databases">
        <title>Sorghum-associated microbial communities from plants grown in Nebraska, USA.</title>
        <authorList>
            <person name="Schachtman D."/>
        </authorList>
    </citation>
    <scope>NUCLEOTIDE SEQUENCE [LARGE SCALE GENOMIC DNA]</scope>
    <source>
        <strain evidence="1 2">584</strain>
    </source>
</reference>
<gene>
    <name evidence="1" type="ORF">E9232_001673</name>
</gene>
<dbReference type="NCBIfam" id="TIGR04076">
    <property type="entry name" value="TIGR04076 family protein"/>
    <property type="match status" value="1"/>
</dbReference>
<keyword evidence="2" id="KW-1185">Reference proteome</keyword>
<accession>A0ABU1JKM7</accession>
<evidence type="ECO:0000313" key="2">
    <source>
        <dbReference type="Proteomes" id="UP001262410"/>
    </source>
</evidence>
<comment type="caution">
    <text evidence="1">The sequence shown here is derived from an EMBL/GenBank/DDBJ whole genome shotgun (WGS) entry which is preliminary data.</text>
</comment>
<evidence type="ECO:0000313" key="1">
    <source>
        <dbReference type="EMBL" id="MDR6289158.1"/>
    </source>
</evidence>
<dbReference type="EMBL" id="JAVDPW010000003">
    <property type="protein sequence ID" value="MDR6289158.1"/>
    <property type="molecule type" value="Genomic_DNA"/>
</dbReference>
<dbReference type="InterPro" id="IPR023811">
    <property type="entry name" value="CHP04076"/>
</dbReference>
<sequence length="114" mass="12874">MSTDDSFELYDLKVEIVAGDRPMMGEYKAGDHFILSGEMMTLPPGQGFPIYALAALLPLLPAKQRETHPHDWMTTDTEIASPDPNCGARFRITRLGKRRFRHSETTAVPLEKNR</sequence>
<proteinExistence type="predicted"/>